<dbReference type="SUPFAM" id="SSF55729">
    <property type="entry name" value="Acyl-CoA N-acyltransferases (Nat)"/>
    <property type="match status" value="1"/>
</dbReference>
<dbReference type="CDD" id="cd04301">
    <property type="entry name" value="NAT_SF"/>
    <property type="match status" value="1"/>
</dbReference>
<dbReference type="EMBL" id="CP002102">
    <property type="protein sequence ID" value="ADL01300.1"/>
    <property type="molecule type" value="Genomic_DNA"/>
</dbReference>
<dbReference type="PANTHER" id="PTHR43792:SF13">
    <property type="entry name" value="ACETYLTRANSFERASE"/>
    <property type="match status" value="1"/>
</dbReference>
<dbReference type="Gene3D" id="3.40.630.30">
    <property type="match status" value="1"/>
</dbReference>
<dbReference type="InParanoid" id="D9QI42"/>
<sequence length="158" mass="16389">MTILAAGDADFADLLAAGRVQGRAVAEGGIAPDPVLDMLRGVAARVRPHCDPAAWWIVDGDEIVGLCSIVSEPSGDGSISIGYGVASSRQGRGAATRAVGEVLEWAGTRPDLTGVTAETAVDNPASHRVLERNGFVRVGVRTDAEDGDLICWRAVVAR</sequence>
<feature type="domain" description="N-acetyltransferase" evidence="1">
    <location>
        <begin position="1"/>
        <end position="158"/>
    </location>
</feature>
<dbReference type="GO" id="GO:0016747">
    <property type="term" value="F:acyltransferase activity, transferring groups other than amino-acyl groups"/>
    <property type="evidence" value="ECO:0007669"/>
    <property type="project" value="InterPro"/>
</dbReference>
<dbReference type="eggNOG" id="COG1670">
    <property type="taxonomic scope" value="Bacteria"/>
</dbReference>
<evidence type="ECO:0000313" key="2">
    <source>
        <dbReference type="EMBL" id="ADL01300.1"/>
    </source>
</evidence>
<dbReference type="PROSITE" id="PS51186">
    <property type="entry name" value="GNAT"/>
    <property type="match status" value="1"/>
</dbReference>
<dbReference type="KEGG" id="bsb:Bresu_1989"/>
<dbReference type="STRING" id="633149.Bresu_1989"/>
<dbReference type="RefSeq" id="WP_013269401.1">
    <property type="nucleotide sequence ID" value="NC_014375.1"/>
</dbReference>
<protein>
    <submittedName>
        <fullName evidence="2">GCN5-related N-acetyltransferase</fullName>
    </submittedName>
</protein>
<dbReference type="BioCyc" id="BSUB633149:G1GM8-1985-MONOMER"/>
<organism evidence="2 3">
    <name type="scientific">Brevundimonas subvibrioides (strain ATCC 15264 / DSM 4735 / LMG 14903 / NBRC 16000 / CB 81)</name>
    <name type="common">Caulobacter subvibrioides</name>
    <dbReference type="NCBI Taxonomy" id="633149"/>
    <lineage>
        <taxon>Bacteria</taxon>
        <taxon>Pseudomonadati</taxon>
        <taxon>Pseudomonadota</taxon>
        <taxon>Alphaproteobacteria</taxon>
        <taxon>Caulobacterales</taxon>
        <taxon>Caulobacteraceae</taxon>
        <taxon>Brevundimonas</taxon>
    </lineage>
</organism>
<reference evidence="3" key="1">
    <citation type="journal article" date="2011" name="J. Bacteriol.">
        <title>Genome sequences of eight morphologically diverse alphaproteobacteria.</title>
        <authorList>
            <consortium name="US DOE Joint Genome Institute"/>
            <person name="Brown P.J."/>
            <person name="Kysela D.T."/>
            <person name="Buechlein A."/>
            <person name="Hemmerich C."/>
            <person name="Brun Y.V."/>
        </authorList>
    </citation>
    <scope>NUCLEOTIDE SEQUENCE [LARGE SCALE GENOMIC DNA]</scope>
    <source>
        <strain evidence="3">ATCC 15264 / DSM 4735 / LMG 14903 / NBRC 16000 / CB 81</strain>
    </source>
</reference>
<dbReference type="Pfam" id="PF13302">
    <property type="entry name" value="Acetyltransf_3"/>
    <property type="match status" value="1"/>
</dbReference>
<evidence type="ECO:0000313" key="3">
    <source>
        <dbReference type="Proteomes" id="UP000002696"/>
    </source>
</evidence>
<dbReference type="InterPro" id="IPR000182">
    <property type="entry name" value="GNAT_dom"/>
</dbReference>
<dbReference type="InterPro" id="IPR016181">
    <property type="entry name" value="Acyl_CoA_acyltransferase"/>
</dbReference>
<keyword evidence="2" id="KW-0808">Transferase</keyword>
<dbReference type="Proteomes" id="UP000002696">
    <property type="component" value="Chromosome"/>
</dbReference>
<dbReference type="PANTHER" id="PTHR43792">
    <property type="entry name" value="GNAT FAMILY, PUTATIVE (AFU_ORTHOLOGUE AFUA_3G00765)-RELATED-RELATED"/>
    <property type="match status" value="1"/>
</dbReference>
<accession>D9QI42</accession>
<keyword evidence="3" id="KW-1185">Reference proteome</keyword>
<proteinExistence type="predicted"/>
<gene>
    <name evidence="2" type="ordered locus">Bresu_1989</name>
</gene>
<dbReference type="HOGENOM" id="CLU_1625745_0_0_5"/>
<name>D9QI42_BRESC</name>
<dbReference type="AlphaFoldDB" id="D9QI42"/>
<evidence type="ECO:0000259" key="1">
    <source>
        <dbReference type="PROSITE" id="PS51186"/>
    </source>
</evidence>
<dbReference type="InterPro" id="IPR051531">
    <property type="entry name" value="N-acetyltransferase"/>
</dbReference>